<accession>A0ACC0B395</accession>
<dbReference type="EMBL" id="CM044704">
    <property type="protein sequence ID" value="KAI5666983.1"/>
    <property type="molecule type" value="Genomic_DNA"/>
</dbReference>
<gene>
    <name evidence="1" type="ORF">M9H77_16836</name>
</gene>
<reference evidence="2" key="1">
    <citation type="journal article" date="2023" name="Nat. Plants">
        <title>Single-cell RNA sequencing provides a high-resolution roadmap for understanding the multicellular compartmentation of specialized metabolism.</title>
        <authorList>
            <person name="Sun S."/>
            <person name="Shen X."/>
            <person name="Li Y."/>
            <person name="Li Y."/>
            <person name="Wang S."/>
            <person name="Li R."/>
            <person name="Zhang H."/>
            <person name="Shen G."/>
            <person name="Guo B."/>
            <person name="Wei J."/>
            <person name="Xu J."/>
            <person name="St-Pierre B."/>
            <person name="Chen S."/>
            <person name="Sun C."/>
        </authorList>
    </citation>
    <scope>NUCLEOTIDE SEQUENCE [LARGE SCALE GENOMIC DNA]</scope>
</reference>
<evidence type="ECO:0000313" key="1">
    <source>
        <dbReference type="EMBL" id="KAI5666983.1"/>
    </source>
</evidence>
<protein>
    <submittedName>
        <fullName evidence="1">Uncharacterized protein</fullName>
    </submittedName>
</protein>
<dbReference type="Proteomes" id="UP001060085">
    <property type="component" value="Linkage Group LG04"/>
</dbReference>
<comment type="caution">
    <text evidence="1">The sequence shown here is derived from an EMBL/GenBank/DDBJ whole genome shotgun (WGS) entry which is preliminary data.</text>
</comment>
<proteinExistence type="predicted"/>
<keyword evidence="2" id="KW-1185">Reference proteome</keyword>
<organism evidence="1 2">
    <name type="scientific">Catharanthus roseus</name>
    <name type="common">Madagascar periwinkle</name>
    <name type="synonym">Vinca rosea</name>
    <dbReference type="NCBI Taxonomy" id="4058"/>
    <lineage>
        <taxon>Eukaryota</taxon>
        <taxon>Viridiplantae</taxon>
        <taxon>Streptophyta</taxon>
        <taxon>Embryophyta</taxon>
        <taxon>Tracheophyta</taxon>
        <taxon>Spermatophyta</taxon>
        <taxon>Magnoliopsida</taxon>
        <taxon>eudicotyledons</taxon>
        <taxon>Gunneridae</taxon>
        <taxon>Pentapetalae</taxon>
        <taxon>asterids</taxon>
        <taxon>lamiids</taxon>
        <taxon>Gentianales</taxon>
        <taxon>Apocynaceae</taxon>
        <taxon>Rauvolfioideae</taxon>
        <taxon>Vinceae</taxon>
        <taxon>Catharanthinae</taxon>
        <taxon>Catharanthus</taxon>
    </lineage>
</organism>
<sequence length="170" mass="19372">MKNIPDRSWMFIERGPRIKGLQANSSTGRLFYSSGFVPCYDNWTAHDENLWPHDEKRMLAERAASLWYDIGVESSRSLLTENNSYCEIIFDVAGSNILPQDELPNLEAKKFFDMLKMVETLHRHMLAREVLFLCPLLVSRLHHRSSCSAISYSATPSPTPPIAQDPPTTS</sequence>
<evidence type="ECO:0000313" key="2">
    <source>
        <dbReference type="Proteomes" id="UP001060085"/>
    </source>
</evidence>
<name>A0ACC0B395_CATRO</name>